<dbReference type="AlphaFoldDB" id="A0A4P6LY38"/>
<reference evidence="1 3" key="1">
    <citation type="submission" date="2019-01" db="EMBL/GenBank/DDBJ databases">
        <title>PMF-metabolizing Aryl O-demethylase.</title>
        <authorList>
            <person name="Kim M."/>
        </authorList>
    </citation>
    <scope>NUCLEOTIDE SEQUENCE [LARGE SCALE GENOMIC DNA]</scope>
    <source>
        <strain evidence="1 3">PMF1</strain>
    </source>
</reference>
<dbReference type="EMBL" id="CP035945">
    <property type="protein sequence ID" value="QBE97571.1"/>
    <property type="molecule type" value="Genomic_DNA"/>
</dbReference>
<protein>
    <submittedName>
        <fullName evidence="1">Uncharacterized protein</fullName>
    </submittedName>
</protein>
<accession>A0A4P6LY38</accession>
<evidence type="ECO:0000313" key="2">
    <source>
        <dbReference type="EMBL" id="QMW81457.1"/>
    </source>
</evidence>
<dbReference type="Proteomes" id="UP000515789">
    <property type="component" value="Chromosome"/>
</dbReference>
<dbReference type="Proteomes" id="UP000289794">
    <property type="component" value="Chromosome"/>
</dbReference>
<dbReference type="EMBL" id="CP039126">
    <property type="protein sequence ID" value="QMW81457.1"/>
    <property type="molecule type" value="Genomic_DNA"/>
</dbReference>
<organism evidence="1 3">
    <name type="scientific">Blautia producta</name>
    <dbReference type="NCBI Taxonomy" id="33035"/>
    <lineage>
        <taxon>Bacteria</taxon>
        <taxon>Bacillati</taxon>
        <taxon>Bacillota</taxon>
        <taxon>Clostridia</taxon>
        <taxon>Lachnospirales</taxon>
        <taxon>Lachnospiraceae</taxon>
        <taxon>Blautia</taxon>
    </lineage>
</organism>
<evidence type="ECO:0000313" key="1">
    <source>
        <dbReference type="EMBL" id="QBE97571.1"/>
    </source>
</evidence>
<gene>
    <name evidence="2" type="ORF">E5259_17270</name>
    <name evidence="1" type="ORF">PMF13cell1_03134</name>
</gene>
<proteinExistence type="predicted"/>
<sequence length="289" mass="34372">MFGYVTVDKPELKVKEFYQYKAYYCGLCRTLKEEYGFRGRMTLTYDMTFLVVLLTSLYESETREISSRCPVHPVKKIPMLQNEITQYGAKMNILLSFYHFADDWQDDKSMKGLTGVHLFKKKAKKICQEYQRQSKVIRKQLGRLSDYEKQQEADLDLVAGCFGELMAEIFVIREDVWEEYLRKFGFYLGKFIYIMDAYDDLEKDMKKGSYNPLKTLYESYEEDKEGYEREVYDILLMMMAEASGAFEKLPCIKESELLRNIIYSGVWSKYNKLKKERQEIKENHDQQSL</sequence>
<dbReference type="GeneID" id="75051795"/>
<dbReference type="InterPro" id="IPR043740">
    <property type="entry name" value="DUF5685"/>
</dbReference>
<evidence type="ECO:0000313" key="4">
    <source>
        <dbReference type="Proteomes" id="UP000515789"/>
    </source>
</evidence>
<evidence type="ECO:0000313" key="3">
    <source>
        <dbReference type="Proteomes" id="UP000289794"/>
    </source>
</evidence>
<dbReference type="RefSeq" id="WP_018596029.1">
    <property type="nucleotide sequence ID" value="NZ_AP031416.1"/>
</dbReference>
<name>A0A4P6LY38_9FIRM</name>
<dbReference type="Pfam" id="PF18937">
    <property type="entry name" value="DUF5685"/>
    <property type="match status" value="1"/>
</dbReference>
<reference evidence="2 4" key="2">
    <citation type="submission" date="2019-04" db="EMBL/GenBank/DDBJ databases">
        <authorList>
            <person name="Schori C."/>
            <person name="Ahrens C."/>
        </authorList>
    </citation>
    <scope>NUCLEOTIDE SEQUENCE [LARGE SCALE GENOMIC DNA]</scope>
    <source>
        <strain evidence="2 4">DSM 2950</strain>
    </source>
</reference>
<dbReference type="KEGG" id="bpro:PMF13cell1_03134"/>